<keyword evidence="2" id="KW-0489">Methyltransferase</keyword>
<keyword evidence="3" id="KW-1185">Reference proteome</keyword>
<evidence type="ECO:0000259" key="1">
    <source>
        <dbReference type="Pfam" id="PF08241"/>
    </source>
</evidence>
<keyword evidence="2" id="KW-0808">Transferase</keyword>
<evidence type="ECO:0000313" key="3">
    <source>
        <dbReference type="Proteomes" id="UP001501231"/>
    </source>
</evidence>
<dbReference type="Proteomes" id="UP001501231">
    <property type="component" value="Unassembled WGS sequence"/>
</dbReference>
<dbReference type="PANTHER" id="PTHR45036">
    <property type="entry name" value="METHYLTRANSFERASE LIKE 7B"/>
    <property type="match status" value="1"/>
</dbReference>
<evidence type="ECO:0000313" key="2">
    <source>
        <dbReference type="EMBL" id="GAA2445675.1"/>
    </source>
</evidence>
<feature type="domain" description="Methyltransferase type 11" evidence="1">
    <location>
        <begin position="45"/>
        <end position="137"/>
    </location>
</feature>
<reference evidence="2 3" key="1">
    <citation type="journal article" date="2019" name="Int. J. Syst. Evol. Microbiol.">
        <title>The Global Catalogue of Microorganisms (GCM) 10K type strain sequencing project: providing services to taxonomists for standard genome sequencing and annotation.</title>
        <authorList>
            <consortium name="The Broad Institute Genomics Platform"/>
            <consortium name="The Broad Institute Genome Sequencing Center for Infectious Disease"/>
            <person name="Wu L."/>
            <person name="Ma J."/>
        </authorList>
    </citation>
    <scope>NUCLEOTIDE SEQUENCE [LARGE SCALE GENOMIC DNA]</scope>
    <source>
        <strain evidence="2 3">JCM 3325</strain>
    </source>
</reference>
<proteinExistence type="predicted"/>
<name>A0ABN3K1J9_9ACTN</name>
<dbReference type="InterPro" id="IPR052356">
    <property type="entry name" value="Thiol_S-MT"/>
</dbReference>
<dbReference type="RefSeq" id="WP_344595345.1">
    <property type="nucleotide sequence ID" value="NZ_BAAARW010000030.1"/>
</dbReference>
<dbReference type="GO" id="GO:0008168">
    <property type="term" value="F:methyltransferase activity"/>
    <property type="evidence" value="ECO:0007669"/>
    <property type="project" value="UniProtKB-KW"/>
</dbReference>
<dbReference type="Gene3D" id="3.40.50.150">
    <property type="entry name" value="Vaccinia Virus protein VP39"/>
    <property type="match status" value="1"/>
</dbReference>
<dbReference type="GO" id="GO:0032259">
    <property type="term" value="P:methylation"/>
    <property type="evidence" value="ECO:0007669"/>
    <property type="project" value="UniProtKB-KW"/>
</dbReference>
<accession>A0ABN3K1J9</accession>
<dbReference type="PANTHER" id="PTHR45036:SF1">
    <property type="entry name" value="METHYLTRANSFERASE LIKE 7A"/>
    <property type="match status" value="1"/>
</dbReference>
<dbReference type="EMBL" id="BAAARW010000030">
    <property type="protein sequence ID" value="GAA2445675.1"/>
    <property type="molecule type" value="Genomic_DNA"/>
</dbReference>
<sequence length="213" mass="23344">MSDLAGFQNPRFARMYERISAESERRGTAAHRDRLLAGLTGRVIEIGAGNGLNFARYPETVSEVVAVEPEERLRALAECAAAEAGAPVRVVAAHADDLPFEAGEFDVAVMSLVLCSVPDPRRSLAEARRVVKPGGQVRFFEHVRSRNTLVGFLQDAVTPMWARGGGGCHLNRDVERAIREEGMEIDEVDRFTYRPMRGLPPAPHVLGRARTPG</sequence>
<comment type="caution">
    <text evidence="2">The sequence shown here is derived from an EMBL/GenBank/DDBJ whole genome shotgun (WGS) entry which is preliminary data.</text>
</comment>
<gene>
    <name evidence="2" type="ORF">GCM10010191_73260</name>
</gene>
<organism evidence="2 3">
    <name type="scientific">Actinomadura vinacea</name>
    <dbReference type="NCBI Taxonomy" id="115336"/>
    <lineage>
        <taxon>Bacteria</taxon>
        <taxon>Bacillati</taxon>
        <taxon>Actinomycetota</taxon>
        <taxon>Actinomycetes</taxon>
        <taxon>Streptosporangiales</taxon>
        <taxon>Thermomonosporaceae</taxon>
        <taxon>Actinomadura</taxon>
    </lineage>
</organism>
<protein>
    <submittedName>
        <fullName evidence="2">Class I SAM-dependent methyltransferase</fullName>
    </submittedName>
</protein>
<dbReference type="Pfam" id="PF08241">
    <property type="entry name" value="Methyltransf_11"/>
    <property type="match status" value="1"/>
</dbReference>
<dbReference type="CDD" id="cd02440">
    <property type="entry name" value="AdoMet_MTases"/>
    <property type="match status" value="1"/>
</dbReference>
<dbReference type="InterPro" id="IPR013216">
    <property type="entry name" value="Methyltransf_11"/>
</dbReference>
<dbReference type="InterPro" id="IPR029063">
    <property type="entry name" value="SAM-dependent_MTases_sf"/>
</dbReference>
<dbReference type="SUPFAM" id="SSF53335">
    <property type="entry name" value="S-adenosyl-L-methionine-dependent methyltransferases"/>
    <property type="match status" value="1"/>
</dbReference>